<name>A0A5M9JSB3_MONFR</name>
<sequence length="140" mass="15208">MTDWEALETPGIIWAIVMAVLFAIAILFESFRTTTRWLFGRAGVPIIWTWGCLVALSGMFFGRRVVRSGDGGHVRREEDGNGVELEDLERGEVGVVIVVTESTTEAGPATTSDGGDIRNGDITAPEEVHVETRVAFVNTA</sequence>
<keyword evidence="1" id="KW-1133">Transmembrane helix</keyword>
<keyword evidence="1" id="KW-0812">Transmembrane</keyword>
<feature type="transmembrane region" description="Helical" evidence="1">
    <location>
        <begin position="38"/>
        <end position="61"/>
    </location>
</feature>
<evidence type="ECO:0000256" key="1">
    <source>
        <dbReference type="SAM" id="Phobius"/>
    </source>
</evidence>
<feature type="transmembrane region" description="Helical" evidence="1">
    <location>
        <begin position="12"/>
        <end position="31"/>
    </location>
</feature>
<evidence type="ECO:0000313" key="2">
    <source>
        <dbReference type="EMBL" id="KAA8571500.1"/>
    </source>
</evidence>
<dbReference type="AlphaFoldDB" id="A0A5M9JSB3"/>
<proteinExistence type="predicted"/>
<keyword evidence="3" id="KW-1185">Reference proteome</keyword>
<dbReference type="Proteomes" id="UP000322873">
    <property type="component" value="Unassembled WGS sequence"/>
</dbReference>
<gene>
    <name evidence="2" type="ORF">EYC84_001500</name>
</gene>
<dbReference type="EMBL" id="VICG01000005">
    <property type="protein sequence ID" value="KAA8571500.1"/>
    <property type="molecule type" value="Genomic_DNA"/>
</dbReference>
<evidence type="ECO:0000313" key="3">
    <source>
        <dbReference type="Proteomes" id="UP000322873"/>
    </source>
</evidence>
<accession>A0A5M9JSB3</accession>
<comment type="caution">
    <text evidence="2">The sequence shown here is derived from an EMBL/GenBank/DDBJ whole genome shotgun (WGS) entry which is preliminary data.</text>
</comment>
<reference evidence="2 3" key="1">
    <citation type="submission" date="2019-06" db="EMBL/GenBank/DDBJ databases">
        <title>Genome Sequence of the Brown Rot Fungal Pathogen Monilinia fructicola.</title>
        <authorList>
            <person name="De Miccolis Angelini R.M."/>
            <person name="Landi L."/>
            <person name="Abate D."/>
            <person name="Pollastro S."/>
            <person name="Romanazzi G."/>
            <person name="Faretra F."/>
        </authorList>
    </citation>
    <scope>NUCLEOTIDE SEQUENCE [LARGE SCALE GENOMIC DNA]</scope>
    <source>
        <strain evidence="2 3">Mfrc123</strain>
    </source>
</reference>
<protein>
    <submittedName>
        <fullName evidence="2">Uncharacterized protein</fullName>
    </submittedName>
</protein>
<organism evidence="2 3">
    <name type="scientific">Monilinia fructicola</name>
    <name type="common">Brown rot fungus</name>
    <name type="synonym">Ciboria fructicola</name>
    <dbReference type="NCBI Taxonomy" id="38448"/>
    <lineage>
        <taxon>Eukaryota</taxon>
        <taxon>Fungi</taxon>
        <taxon>Dikarya</taxon>
        <taxon>Ascomycota</taxon>
        <taxon>Pezizomycotina</taxon>
        <taxon>Leotiomycetes</taxon>
        <taxon>Helotiales</taxon>
        <taxon>Sclerotiniaceae</taxon>
        <taxon>Monilinia</taxon>
    </lineage>
</organism>
<keyword evidence="1" id="KW-0472">Membrane</keyword>